<protein>
    <submittedName>
        <fullName evidence="2">XapX family protein</fullName>
    </submittedName>
</protein>
<dbReference type="STRING" id="1407499.HHUB_2485"/>
<accession>A0A0U5CYG9</accession>
<name>A0A0U5CYG9_9EURY</name>
<reference evidence="3" key="1">
    <citation type="journal article" date="2016" name="Environ. Microbiol.">
        <title>The complete genome of a viable archaeum isolated from 123-million-year-old rock salt.</title>
        <authorList>
            <person name="Jaakkola S.T."/>
            <person name="Pfeiffer F."/>
            <person name="Ravantti J.J."/>
            <person name="Guo Q."/>
            <person name="Liu Y."/>
            <person name="Chen X."/>
            <person name="Ma H."/>
            <person name="Yang C."/>
            <person name="Oksanen H.M."/>
            <person name="Bamford D.H."/>
        </authorList>
    </citation>
    <scope>NUCLEOTIDE SEQUENCE</scope>
    <source>
        <strain evidence="3">JI20-1</strain>
    </source>
</reference>
<dbReference type="InterPro" id="IPR020017">
    <property type="entry name" value="XapX_domain"/>
</dbReference>
<dbReference type="RefSeq" id="WP_059056927.1">
    <property type="nucleotide sequence ID" value="NZ_CEML01000001.1"/>
</dbReference>
<keyword evidence="3" id="KW-1185">Reference proteome</keyword>
<evidence type="ECO:0000313" key="2">
    <source>
        <dbReference type="EMBL" id="CQH57137.1"/>
    </source>
</evidence>
<organism evidence="2 3">
    <name type="scientific">Halobacterium hubeiense</name>
    <dbReference type="NCBI Taxonomy" id="1407499"/>
    <lineage>
        <taxon>Archaea</taxon>
        <taxon>Methanobacteriati</taxon>
        <taxon>Methanobacteriota</taxon>
        <taxon>Stenosarchaea group</taxon>
        <taxon>Halobacteria</taxon>
        <taxon>Halobacteriales</taxon>
        <taxon>Halobacteriaceae</taxon>
        <taxon>Halobacterium</taxon>
    </lineage>
</organism>
<dbReference type="OrthoDB" id="305804at2157"/>
<dbReference type="KEGG" id="hhb:Hhub_2485"/>
<sequence>MNVAFVVAATLTGIAVGVVFASLRIPIPAPPSLAGVMGIVGIWLGYRLVKHFGFGFDLLDALGV</sequence>
<feature type="transmembrane region" description="Helical" evidence="1">
    <location>
        <begin position="31"/>
        <end position="49"/>
    </location>
</feature>
<evidence type="ECO:0000256" key="1">
    <source>
        <dbReference type="SAM" id="Phobius"/>
    </source>
</evidence>
<dbReference type="GeneID" id="26659122"/>
<proteinExistence type="predicted"/>
<keyword evidence="1" id="KW-0812">Transmembrane</keyword>
<dbReference type="NCBIfam" id="TIGR03510">
    <property type="entry name" value="XapX"/>
    <property type="match status" value="1"/>
</dbReference>
<dbReference type="AlphaFoldDB" id="A0A0U5CYG9"/>
<keyword evidence="1" id="KW-1133">Transmembrane helix</keyword>
<keyword evidence="1" id="KW-0472">Membrane</keyword>
<dbReference type="Proteomes" id="UP000066737">
    <property type="component" value="Chromosome I"/>
</dbReference>
<gene>
    <name evidence="2" type="ORF">HHUB_2485</name>
</gene>
<dbReference type="EMBL" id="LN831302">
    <property type="protein sequence ID" value="CQH57137.1"/>
    <property type="molecule type" value="Genomic_DNA"/>
</dbReference>
<evidence type="ECO:0000313" key="3">
    <source>
        <dbReference type="Proteomes" id="UP000066737"/>
    </source>
</evidence>